<dbReference type="OrthoDB" id="10538814at2759"/>
<sequence>MSKSVIETPPRGSFNFDICKRNYMLATKGNKQSTVISGNGYHNCRHDL</sequence>
<comment type="caution">
    <text evidence="1">The sequence shown here is derived from an EMBL/GenBank/DDBJ whole genome shotgun (WGS) entry which is preliminary data.</text>
</comment>
<dbReference type="AlphaFoldDB" id="A0A1R3GRF3"/>
<evidence type="ECO:0000313" key="2">
    <source>
        <dbReference type="Proteomes" id="UP000187203"/>
    </source>
</evidence>
<keyword evidence="2" id="KW-1185">Reference proteome</keyword>
<evidence type="ECO:0000313" key="1">
    <source>
        <dbReference type="EMBL" id="OMO60636.1"/>
    </source>
</evidence>
<name>A0A1R3GRF3_9ROSI</name>
<organism evidence="1 2">
    <name type="scientific">Corchorus olitorius</name>
    <dbReference type="NCBI Taxonomy" id="93759"/>
    <lineage>
        <taxon>Eukaryota</taxon>
        <taxon>Viridiplantae</taxon>
        <taxon>Streptophyta</taxon>
        <taxon>Embryophyta</taxon>
        <taxon>Tracheophyta</taxon>
        <taxon>Spermatophyta</taxon>
        <taxon>Magnoliopsida</taxon>
        <taxon>eudicotyledons</taxon>
        <taxon>Gunneridae</taxon>
        <taxon>Pentapetalae</taxon>
        <taxon>rosids</taxon>
        <taxon>malvids</taxon>
        <taxon>Malvales</taxon>
        <taxon>Malvaceae</taxon>
        <taxon>Grewioideae</taxon>
        <taxon>Apeibeae</taxon>
        <taxon>Corchorus</taxon>
    </lineage>
</organism>
<protein>
    <submittedName>
        <fullName evidence="1">Proteasome subunit beta type 7,10</fullName>
    </submittedName>
</protein>
<dbReference type="GO" id="GO:0000502">
    <property type="term" value="C:proteasome complex"/>
    <property type="evidence" value="ECO:0007669"/>
    <property type="project" value="UniProtKB-KW"/>
</dbReference>
<dbReference type="EMBL" id="AWUE01021860">
    <property type="protein sequence ID" value="OMO60636.1"/>
    <property type="molecule type" value="Genomic_DNA"/>
</dbReference>
<reference evidence="2" key="1">
    <citation type="submission" date="2013-09" db="EMBL/GenBank/DDBJ databases">
        <title>Corchorus olitorius genome sequencing.</title>
        <authorList>
            <person name="Alam M."/>
            <person name="Haque M.S."/>
            <person name="Islam M.S."/>
            <person name="Emdad E.M."/>
            <person name="Islam M.M."/>
            <person name="Ahmed B."/>
            <person name="Halim A."/>
            <person name="Hossen Q.M.M."/>
            <person name="Hossain M.Z."/>
            <person name="Ahmed R."/>
            <person name="Khan M.M."/>
            <person name="Islam R."/>
            <person name="Rashid M.M."/>
            <person name="Khan S.A."/>
            <person name="Rahman M.S."/>
            <person name="Alam M."/>
            <person name="Yahiya A.S."/>
            <person name="Khan M.S."/>
            <person name="Azam M.S."/>
            <person name="Haque T."/>
            <person name="Lashkar M.Z.H."/>
            <person name="Akhand A.I."/>
            <person name="Morshed G."/>
            <person name="Roy S."/>
            <person name="Uddin K.S."/>
            <person name="Rabeya T."/>
            <person name="Hossain A.S."/>
            <person name="Chowdhury A."/>
            <person name="Snigdha A.R."/>
            <person name="Mortoza M.S."/>
            <person name="Matin S.A."/>
            <person name="Hoque S.M.E."/>
            <person name="Islam M.K."/>
            <person name="Roy D.K."/>
            <person name="Haider R."/>
            <person name="Moosa M.M."/>
            <person name="Elias S.M."/>
            <person name="Hasan A.M."/>
            <person name="Jahan S."/>
            <person name="Shafiuddin M."/>
            <person name="Mahmood N."/>
            <person name="Shommy N.S."/>
        </authorList>
    </citation>
    <scope>NUCLEOTIDE SEQUENCE [LARGE SCALE GENOMIC DNA]</scope>
    <source>
        <strain evidence="2">cv. O-4</strain>
    </source>
</reference>
<gene>
    <name evidence="1" type="ORF">COLO4_33782</name>
</gene>
<proteinExistence type="predicted"/>
<dbReference type="Proteomes" id="UP000187203">
    <property type="component" value="Unassembled WGS sequence"/>
</dbReference>
<accession>A0A1R3GRF3</accession>
<keyword evidence="1" id="KW-0647">Proteasome</keyword>